<feature type="domain" description="Alanine dehydrogenase/pyridine nucleotide transhydrogenase N-terminal" evidence="4">
    <location>
        <begin position="8"/>
        <end position="142"/>
    </location>
</feature>
<dbReference type="InterPro" id="IPR051168">
    <property type="entry name" value="AASS"/>
</dbReference>
<dbReference type="PIRSF" id="PIRSF018250">
    <property type="entry name" value="Saccharopine_DH_Lys"/>
    <property type="match status" value="1"/>
</dbReference>
<reference evidence="6" key="1">
    <citation type="journal article" date="2019" name="Int. J. Syst. Evol. Microbiol.">
        <title>The Global Catalogue of Microorganisms (GCM) 10K type strain sequencing project: providing services to taxonomists for standard genome sequencing and annotation.</title>
        <authorList>
            <consortium name="The Broad Institute Genomics Platform"/>
            <consortium name="The Broad Institute Genome Sequencing Center for Infectious Disease"/>
            <person name="Wu L."/>
            <person name="Ma J."/>
        </authorList>
    </citation>
    <scope>NUCLEOTIDE SEQUENCE [LARGE SCALE GENOMIC DNA]</scope>
    <source>
        <strain evidence="6">CCUG 59778</strain>
    </source>
</reference>
<evidence type="ECO:0000256" key="1">
    <source>
        <dbReference type="ARBA" id="ARBA00005689"/>
    </source>
</evidence>
<keyword evidence="2" id="KW-0560">Oxidoreductase</keyword>
<proteinExistence type="inferred from homology"/>
<keyword evidence="3" id="KW-0520">NAD</keyword>
<comment type="caution">
    <text evidence="5">The sequence shown here is derived from an EMBL/GenBank/DDBJ whole genome shotgun (WGS) entry which is preliminary data.</text>
</comment>
<dbReference type="SUPFAM" id="SSF51735">
    <property type="entry name" value="NAD(P)-binding Rossmann-fold domains"/>
    <property type="match status" value="1"/>
</dbReference>
<dbReference type="SMART" id="SM01003">
    <property type="entry name" value="AlaDh_PNT_N"/>
    <property type="match status" value="1"/>
</dbReference>
<evidence type="ECO:0000313" key="6">
    <source>
        <dbReference type="Proteomes" id="UP001596157"/>
    </source>
</evidence>
<name>A0ABW0EY60_9PSEU</name>
<organism evidence="5 6">
    <name type="scientific">Actinokineospora guangxiensis</name>
    <dbReference type="NCBI Taxonomy" id="1490288"/>
    <lineage>
        <taxon>Bacteria</taxon>
        <taxon>Bacillati</taxon>
        <taxon>Actinomycetota</taxon>
        <taxon>Actinomycetes</taxon>
        <taxon>Pseudonocardiales</taxon>
        <taxon>Pseudonocardiaceae</taxon>
        <taxon>Actinokineospora</taxon>
    </lineage>
</organism>
<dbReference type="InterPro" id="IPR036291">
    <property type="entry name" value="NAD(P)-bd_dom_sf"/>
</dbReference>
<dbReference type="PANTHER" id="PTHR11133">
    <property type="entry name" value="SACCHAROPINE DEHYDROGENASE"/>
    <property type="match status" value="1"/>
</dbReference>
<evidence type="ECO:0000256" key="3">
    <source>
        <dbReference type="ARBA" id="ARBA00023027"/>
    </source>
</evidence>
<protein>
    <submittedName>
        <fullName evidence="5">Saccharopine dehydrogenase</fullName>
    </submittedName>
</protein>
<dbReference type="SUPFAM" id="SSF52283">
    <property type="entry name" value="Formate/glycerate dehydrogenase catalytic domain-like"/>
    <property type="match status" value="1"/>
</dbReference>
<accession>A0ABW0EY60</accession>
<sequence>MTSTIGLWLRREASPHEERTPLVPGDAAALVGAGVEVVVEEAAQRAFAAEEYAAAGCRIVPADSWPDAPPEAVVLGLKEPTRAAEALAHRHIFFGHAYKGQVDGPRVLRRFTSGGGTLLDLEELVDDAGRRVIAFGFWAGYVGAALAVLHHRGELAAPLRSTTRAELDARLRATSSEPSAERAVVLGALGRSGRGAVEALGVAGVPTTEWDIAETADLDRAALLAHDILVNAVFSAEPGPPFLAAPDLADPGRALATVSDVTCDVTSELNRLPVNDRITTWDEPARRLHADPVLDVVAIDNLPSLLPREASTTFSAGLTPHLLTLAADSPVWTRSRARFADAVTGLG</sequence>
<dbReference type="InterPro" id="IPR027281">
    <property type="entry name" value="Lys1"/>
</dbReference>
<dbReference type="Proteomes" id="UP001596157">
    <property type="component" value="Unassembled WGS sequence"/>
</dbReference>
<evidence type="ECO:0000313" key="5">
    <source>
        <dbReference type="EMBL" id="MFC5291175.1"/>
    </source>
</evidence>
<keyword evidence="6" id="KW-1185">Reference proteome</keyword>
<dbReference type="InterPro" id="IPR007886">
    <property type="entry name" value="AlaDH/PNT_N"/>
</dbReference>
<dbReference type="EMBL" id="JBHSKF010000022">
    <property type="protein sequence ID" value="MFC5291175.1"/>
    <property type="molecule type" value="Genomic_DNA"/>
</dbReference>
<dbReference type="Pfam" id="PF05222">
    <property type="entry name" value="AlaDh_PNT_N"/>
    <property type="match status" value="1"/>
</dbReference>
<evidence type="ECO:0000256" key="2">
    <source>
        <dbReference type="ARBA" id="ARBA00023002"/>
    </source>
</evidence>
<dbReference type="PANTHER" id="PTHR11133:SF23">
    <property type="entry name" value="SACCHAROPINE DEHYDROGENASE [NAD(+), L-LYSINE-FORMING]"/>
    <property type="match status" value="1"/>
</dbReference>
<dbReference type="Gene3D" id="3.40.50.720">
    <property type="entry name" value="NAD(P)-binding Rossmann-like Domain"/>
    <property type="match status" value="2"/>
</dbReference>
<gene>
    <name evidence="5" type="ORF">ACFPM7_29345</name>
</gene>
<comment type="similarity">
    <text evidence="1">Belongs to the AlaDH/PNT family.</text>
</comment>
<evidence type="ECO:0000259" key="4">
    <source>
        <dbReference type="SMART" id="SM01003"/>
    </source>
</evidence>
<dbReference type="RefSeq" id="WP_378251086.1">
    <property type="nucleotide sequence ID" value="NZ_JBHSKF010000022.1"/>
</dbReference>